<evidence type="ECO:0000313" key="6">
    <source>
        <dbReference type="WBParaSite" id="PSAMB.scaffold4718size13759.g24985.t1"/>
    </source>
</evidence>
<evidence type="ECO:0000259" key="4">
    <source>
        <dbReference type="Pfam" id="PF00135"/>
    </source>
</evidence>
<dbReference type="InterPro" id="IPR029058">
    <property type="entry name" value="AB_hydrolase_fold"/>
</dbReference>
<keyword evidence="2" id="KW-1133">Transmembrane helix</keyword>
<dbReference type="AlphaFoldDB" id="A0A914WNG9"/>
<feature type="signal peptide" evidence="3">
    <location>
        <begin position="1"/>
        <end position="16"/>
    </location>
</feature>
<evidence type="ECO:0000313" key="5">
    <source>
        <dbReference type="Proteomes" id="UP000887566"/>
    </source>
</evidence>
<feature type="domain" description="Carboxylesterase type B" evidence="4">
    <location>
        <begin position="23"/>
        <end position="607"/>
    </location>
</feature>
<dbReference type="InterPro" id="IPR050309">
    <property type="entry name" value="Type-B_Carboxylest/Lipase"/>
</dbReference>
<dbReference type="Gene3D" id="3.40.50.1820">
    <property type="entry name" value="alpha/beta hydrolase"/>
    <property type="match status" value="1"/>
</dbReference>
<dbReference type="GO" id="GO:0016787">
    <property type="term" value="F:hydrolase activity"/>
    <property type="evidence" value="ECO:0007669"/>
    <property type="project" value="InterPro"/>
</dbReference>
<reference evidence="6" key="1">
    <citation type="submission" date="2022-11" db="UniProtKB">
        <authorList>
            <consortium name="WormBaseParasite"/>
        </authorList>
    </citation>
    <scope>IDENTIFICATION</scope>
</reference>
<keyword evidence="5" id="KW-1185">Reference proteome</keyword>
<organism evidence="5 6">
    <name type="scientific">Plectus sambesii</name>
    <dbReference type="NCBI Taxonomy" id="2011161"/>
    <lineage>
        <taxon>Eukaryota</taxon>
        <taxon>Metazoa</taxon>
        <taxon>Ecdysozoa</taxon>
        <taxon>Nematoda</taxon>
        <taxon>Chromadorea</taxon>
        <taxon>Plectida</taxon>
        <taxon>Plectina</taxon>
        <taxon>Plectoidea</taxon>
        <taxon>Plectidae</taxon>
        <taxon>Plectus</taxon>
    </lineage>
</organism>
<dbReference type="Proteomes" id="UP000887566">
    <property type="component" value="Unplaced"/>
</dbReference>
<evidence type="ECO:0000256" key="1">
    <source>
        <dbReference type="ARBA" id="ARBA00010515"/>
    </source>
</evidence>
<protein>
    <submittedName>
        <fullName evidence="6">Carboxylesterase type B domain-containing protein</fullName>
    </submittedName>
</protein>
<name>A0A914WNG9_9BILA</name>
<dbReference type="InterPro" id="IPR002168">
    <property type="entry name" value="Lipase_GDXG_HIS_AS"/>
</dbReference>
<dbReference type="SUPFAM" id="SSF53474">
    <property type="entry name" value="alpha/beta-Hydrolases"/>
    <property type="match status" value="1"/>
</dbReference>
<dbReference type="Pfam" id="PF00135">
    <property type="entry name" value="COesterase"/>
    <property type="match status" value="1"/>
</dbReference>
<proteinExistence type="inferred from homology"/>
<dbReference type="PROSITE" id="PS00941">
    <property type="entry name" value="CARBOXYLESTERASE_B_2"/>
    <property type="match status" value="1"/>
</dbReference>
<dbReference type="InterPro" id="IPR019819">
    <property type="entry name" value="Carboxylesterase_B_CS"/>
</dbReference>
<comment type="similarity">
    <text evidence="1">Belongs to the 'GDXG' lipolytic enzyme family.</text>
</comment>
<sequence length="698" mass="79035">MLLLTVASALVTLAGGQHFEKAKSVWIEQGLVRGRIYMLGDKRMQIFRGIPYAEPPIGDLRFRKPVKRGRWHRELTALDYGAPCIQFMDFHKNDKYAGENMKRESEDCLFLNVFSPYDPADETSLHPVLVWIHGGSFLAGSGDTGIDMEVTAKNLIFKGIVLVTINYRLGPLGFISIRGKDQKLEGNFGIWDQVLALEWVQANIKQFNGDPDRVTIMGESAGAASVSVLALSPVTEGIVHQAIIMSGSATAGWAIHRYGVPEWDVANVASYLRCEKKFNPIDVAEILKANPEDYNDDEDGQKCNFQGKVPDCLEDYAATEDKLLDCFRNELNFTSFLFRKGLTVELGVSKMVADGELIPLAGTEFVKNYSHVPVLIGIANREWSHKKPQFYGFKKYENLTKESTAEKVRMIIDSSFHKTVSGKLPNATLNLIGNATYYRYVGSHSPNRSWELSHFVRQLQDLEADIEFVAPCQREVDAYAANGQTVYAYSFDYVPQSPITEDEQKTFDLFGAMTDIRYTKKVKFNEAFHGLDHAYIFTKGYSSNFQIEPFTNRDLQMSKMMCSMISNFVKKGEPTPKPWNGFKWEPYTTDSPKYAQLNVPPKEMTGEIHWPVPTFWNHVKELTRYTAREGEFAAVDVAPLTKEERLQLNAYKRAWWALWLLVAVIAVVLWTVIICLVVKKCTSPRAKPYDNIVVSNSR</sequence>
<keyword evidence="3" id="KW-0732">Signal</keyword>
<feature type="chain" id="PRO_5037594197" evidence="3">
    <location>
        <begin position="17"/>
        <end position="698"/>
    </location>
</feature>
<keyword evidence="2" id="KW-0472">Membrane</keyword>
<evidence type="ECO:0000256" key="2">
    <source>
        <dbReference type="SAM" id="Phobius"/>
    </source>
</evidence>
<dbReference type="PANTHER" id="PTHR11559">
    <property type="entry name" value="CARBOXYLESTERASE"/>
    <property type="match status" value="1"/>
</dbReference>
<dbReference type="InterPro" id="IPR002018">
    <property type="entry name" value="CarbesteraseB"/>
</dbReference>
<evidence type="ECO:0000256" key="3">
    <source>
        <dbReference type="SAM" id="SignalP"/>
    </source>
</evidence>
<feature type="transmembrane region" description="Helical" evidence="2">
    <location>
        <begin position="654"/>
        <end position="678"/>
    </location>
</feature>
<dbReference type="PROSITE" id="PS01173">
    <property type="entry name" value="LIPASE_GDXG_HIS"/>
    <property type="match status" value="1"/>
</dbReference>
<accession>A0A914WNG9</accession>
<keyword evidence="2" id="KW-0812">Transmembrane</keyword>
<dbReference type="WBParaSite" id="PSAMB.scaffold4718size13759.g24985.t1">
    <property type="protein sequence ID" value="PSAMB.scaffold4718size13759.g24985.t1"/>
    <property type="gene ID" value="PSAMB.scaffold4718size13759.g24985"/>
</dbReference>